<evidence type="ECO:0000313" key="1">
    <source>
        <dbReference type="EMBL" id="KAH3865902.1"/>
    </source>
</evidence>
<reference evidence="1" key="2">
    <citation type="submission" date="2020-11" db="EMBL/GenBank/DDBJ databases">
        <authorList>
            <person name="McCartney M.A."/>
            <person name="Auch B."/>
            <person name="Kono T."/>
            <person name="Mallez S."/>
            <person name="Becker A."/>
            <person name="Gohl D.M."/>
            <person name="Silverstein K.A.T."/>
            <person name="Koren S."/>
            <person name="Bechman K.B."/>
            <person name="Herman A."/>
            <person name="Abrahante J.E."/>
            <person name="Garbe J."/>
        </authorList>
    </citation>
    <scope>NUCLEOTIDE SEQUENCE</scope>
    <source>
        <strain evidence="1">Duluth1</strain>
        <tissue evidence="1">Whole animal</tissue>
    </source>
</reference>
<gene>
    <name evidence="1" type="ORF">DPMN_028949</name>
</gene>
<proteinExistence type="predicted"/>
<sequence>MPNKFNAFSALIFLIRRKRFTQLAMQILVEEIQPFSMFSTATPRLVDHTDKCLIDHHKFTQCL</sequence>
<dbReference type="EMBL" id="JAIWYP010000002">
    <property type="protein sequence ID" value="KAH3865902.1"/>
    <property type="molecule type" value="Genomic_DNA"/>
</dbReference>
<dbReference type="AlphaFoldDB" id="A0A9D4LY94"/>
<dbReference type="Proteomes" id="UP000828390">
    <property type="component" value="Unassembled WGS sequence"/>
</dbReference>
<evidence type="ECO:0000313" key="2">
    <source>
        <dbReference type="Proteomes" id="UP000828390"/>
    </source>
</evidence>
<reference evidence="1" key="1">
    <citation type="journal article" date="2019" name="bioRxiv">
        <title>The Genome of the Zebra Mussel, Dreissena polymorpha: A Resource for Invasive Species Research.</title>
        <authorList>
            <person name="McCartney M.A."/>
            <person name="Auch B."/>
            <person name="Kono T."/>
            <person name="Mallez S."/>
            <person name="Zhang Y."/>
            <person name="Obille A."/>
            <person name="Becker A."/>
            <person name="Abrahante J.E."/>
            <person name="Garbe J."/>
            <person name="Badalamenti J.P."/>
            <person name="Herman A."/>
            <person name="Mangelson H."/>
            <person name="Liachko I."/>
            <person name="Sullivan S."/>
            <person name="Sone E.D."/>
            <person name="Koren S."/>
            <person name="Silverstein K.A.T."/>
            <person name="Beckman K.B."/>
            <person name="Gohl D.M."/>
        </authorList>
    </citation>
    <scope>NUCLEOTIDE SEQUENCE</scope>
    <source>
        <strain evidence="1">Duluth1</strain>
        <tissue evidence="1">Whole animal</tissue>
    </source>
</reference>
<accession>A0A9D4LY94</accession>
<name>A0A9D4LY94_DREPO</name>
<comment type="caution">
    <text evidence="1">The sequence shown here is derived from an EMBL/GenBank/DDBJ whole genome shotgun (WGS) entry which is preliminary data.</text>
</comment>
<organism evidence="1 2">
    <name type="scientific">Dreissena polymorpha</name>
    <name type="common">Zebra mussel</name>
    <name type="synonym">Mytilus polymorpha</name>
    <dbReference type="NCBI Taxonomy" id="45954"/>
    <lineage>
        <taxon>Eukaryota</taxon>
        <taxon>Metazoa</taxon>
        <taxon>Spiralia</taxon>
        <taxon>Lophotrochozoa</taxon>
        <taxon>Mollusca</taxon>
        <taxon>Bivalvia</taxon>
        <taxon>Autobranchia</taxon>
        <taxon>Heteroconchia</taxon>
        <taxon>Euheterodonta</taxon>
        <taxon>Imparidentia</taxon>
        <taxon>Neoheterodontei</taxon>
        <taxon>Myida</taxon>
        <taxon>Dreissenoidea</taxon>
        <taxon>Dreissenidae</taxon>
        <taxon>Dreissena</taxon>
    </lineage>
</organism>
<keyword evidence="2" id="KW-1185">Reference proteome</keyword>
<protein>
    <submittedName>
        <fullName evidence="1">Uncharacterized protein</fullName>
    </submittedName>
</protein>